<dbReference type="RefSeq" id="WP_343951824.1">
    <property type="nucleotide sequence ID" value="NZ_BAAAHQ010000023.1"/>
</dbReference>
<keyword evidence="2" id="KW-0805">Transcription regulation</keyword>
<keyword evidence="3" id="KW-0238">DNA-binding</keyword>
<evidence type="ECO:0000259" key="6">
    <source>
        <dbReference type="PROSITE" id="PS50937"/>
    </source>
</evidence>
<sequence>MSDSDGVSIGQAAALYGLPPSTLRWWEAQGVLPEPPRVNGRRVYTETDLRRLGLAYLCCVTGAMPLEQAAVVTLGSRNPHWQSTVRHQAGLIEEKIRRLRSAHEYLLHLLRCPDDDIVGQCPDLDGELVRHTPRGRVAAADLVAAAQAVLRSDETGPPRDECAVCGGSFTQPASGRRRRYCSRACRQRRYRENASRVAPRNQASQSPRPRS</sequence>
<feature type="domain" description="HTH merR-type" evidence="6">
    <location>
        <begin position="8"/>
        <end position="52"/>
    </location>
</feature>
<dbReference type="SMART" id="SM00422">
    <property type="entry name" value="HTH_MERR"/>
    <property type="match status" value="1"/>
</dbReference>
<evidence type="ECO:0000256" key="4">
    <source>
        <dbReference type="ARBA" id="ARBA00023163"/>
    </source>
</evidence>
<feature type="region of interest" description="Disordered" evidence="5">
    <location>
        <begin position="188"/>
        <end position="211"/>
    </location>
</feature>
<organism evidence="7 8">
    <name type="scientific">Nonomuraea longicatena</name>
    <dbReference type="NCBI Taxonomy" id="83682"/>
    <lineage>
        <taxon>Bacteria</taxon>
        <taxon>Bacillati</taxon>
        <taxon>Actinomycetota</taxon>
        <taxon>Actinomycetes</taxon>
        <taxon>Streptosporangiales</taxon>
        <taxon>Streptosporangiaceae</taxon>
        <taxon>Nonomuraea</taxon>
    </lineage>
</organism>
<evidence type="ECO:0000313" key="7">
    <source>
        <dbReference type="EMBL" id="GAA0935768.1"/>
    </source>
</evidence>
<gene>
    <name evidence="7" type="ORF">GCM10009560_44070</name>
</gene>
<feature type="compositionally biased region" description="Polar residues" evidence="5">
    <location>
        <begin position="201"/>
        <end position="211"/>
    </location>
</feature>
<dbReference type="InterPro" id="IPR047057">
    <property type="entry name" value="MerR_fam"/>
</dbReference>
<proteinExistence type="predicted"/>
<dbReference type="InterPro" id="IPR009061">
    <property type="entry name" value="DNA-bd_dom_put_sf"/>
</dbReference>
<comment type="caution">
    <text evidence="7">The sequence shown here is derived from an EMBL/GenBank/DDBJ whole genome shotgun (WGS) entry which is preliminary data.</text>
</comment>
<dbReference type="Pfam" id="PF13411">
    <property type="entry name" value="MerR_1"/>
    <property type="match status" value="1"/>
</dbReference>
<dbReference type="EMBL" id="BAAAHQ010000023">
    <property type="protein sequence ID" value="GAA0935768.1"/>
    <property type="molecule type" value="Genomic_DNA"/>
</dbReference>
<accession>A0ABN1Q222</accession>
<evidence type="ECO:0000256" key="3">
    <source>
        <dbReference type="ARBA" id="ARBA00023125"/>
    </source>
</evidence>
<dbReference type="PANTHER" id="PTHR30204:SF69">
    <property type="entry name" value="MERR-FAMILY TRANSCRIPTIONAL REGULATOR"/>
    <property type="match status" value="1"/>
</dbReference>
<dbReference type="Gene3D" id="1.10.1660.10">
    <property type="match status" value="1"/>
</dbReference>
<dbReference type="SUPFAM" id="SSF46955">
    <property type="entry name" value="Putative DNA-binding domain"/>
    <property type="match status" value="1"/>
</dbReference>
<keyword evidence="8" id="KW-1185">Reference proteome</keyword>
<keyword evidence="4" id="KW-0804">Transcription</keyword>
<keyword evidence="1" id="KW-0678">Repressor</keyword>
<evidence type="ECO:0000313" key="8">
    <source>
        <dbReference type="Proteomes" id="UP001501578"/>
    </source>
</evidence>
<evidence type="ECO:0000256" key="2">
    <source>
        <dbReference type="ARBA" id="ARBA00023015"/>
    </source>
</evidence>
<dbReference type="PANTHER" id="PTHR30204">
    <property type="entry name" value="REDOX-CYCLING DRUG-SENSING TRANSCRIPTIONAL ACTIVATOR SOXR"/>
    <property type="match status" value="1"/>
</dbReference>
<dbReference type="InterPro" id="IPR000551">
    <property type="entry name" value="MerR-type_HTH_dom"/>
</dbReference>
<name>A0ABN1Q222_9ACTN</name>
<protein>
    <submittedName>
        <fullName evidence="7">MerR family transcriptional regulator</fullName>
    </submittedName>
</protein>
<dbReference type="PROSITE" id="PS50937">
    <property type="entry name" value="HTH_MERR_2"/>
    <property type="match status" value="1"/>
</dbReference>
<dbReference type="Proteomes" id="UP001501578">
    <property type="component" value="Unassembled WGS sequence"/>
</dbReference>
<evidence type="ECO:0000256" key="1">
    <source>
        <dbReference type="ARBA" id="ARBA00022491"/>
    </source>
</evidence>
<evidence type="ECO:0000256" key="5">
    <source>
        <dbReference type="SAM" id="MobiDB-lite"/>
    </source>
</evidence>
<reference evidence="7 8" key="1">
    <citation type="journal article" date="2019" name="Int. J. Syst. Evol. Microbiol.">
        <title>The Global Catalogue of Microorganisms (GCM) 10K type strain sequencing project: providing services to taxonomists for standard genome sequencing and annotation.</title>
        <authorList>
            <consortium name="The Broad Institute Genomics Platform"/>
            <consortium name="The Broad Institute Genome Sequencing Center for Infectious Disease"/>
            <person name="Wu L."/>
            <person name="Ma J."/>
        </authorList>
    </citation>
    <scope>NUCLEOTIDE SEQUENCE [LARGE SCALE GENOMIC DNA]</scope>
    <source>
        <strain evidence="7 8">JCM 11136</strain>
    </source>
</reference>